<evidence type="ECO:0000313" key="3">
    <source>
        <dbReference type="Proteomes" id="UP000729402"/>
    </source>
</evidence>
<dbReference type="AlphaFoldDB" id="A0A8J5SJI6"/>
<evidence type="ECO:0000256" key="1">
    <source>
        <dbReference type="SAM" id="MobiDB-lite"/>
    </source>
</evidence>
<reference evidence="2" key="2">
    <citation type="submission" date="2021-02" db="EMBL/GenBank/DDBJ databases">
        <authorList>
            <person name="Kimball J.A."/>
            <person name="Haas M.W."/>
            <person name="Macchietto M."/>
            <person name="Kono T."/>
            <person name="Duquette J."/>
            <person name="Shao M."/>
        </authorList>
    </citation>
    <scope>NUCLEOTIDE SEQUENCE</scope>
    <source>
        <tissue evidence="2">Fresh leaf tissue</tissue>
    </source>
</reference>
<keyword evidence="3" id="KW-1185">Reference proteome</keyword>
<comment type="caution">
    <text evidence="2">The sequence shown here is derived from an EMBL/GenBank/DDBJ whole genome shotgun (WGS) entry which is preliminary data.</text>
</comment>
<proteinExistence type="predicted"/>
<dbReference type="EMBL" id="JAAALK010000282">
    <property type="protein sequence ID" value="KAG8077681.1"/>
    <property type="molecule type" value="Genomic_DNA"/>
</dbReference>
<gene>
    <name evidence="2" type="ORF">GUJ93_ZPchr0007g5140</name>
</gene>
<reference evidence="2" key="1">
    <citation type="journal article" date="2021" name="bioRxiv">
        <title>Whole Genome Assembly and Annotation of Northern Wild Rice, Zizania palustris L., Supports a Whole Genome Duplication in the Zizania Genus.</title>
        <authorList>
            <person name="Haas M."/>
            <person name="Kono T."/>
            <person name="Macchietto M."/>
            <person name="Millas R."/>
            <person name="McGilp L."/>
            <person name="Shao M."/>
            <person name="Duquette J."/>
            <person name="Hirsch C.N."/>
            <person name="Kimball J."/>
        </authorList>
    </citation>
    <scope>NUCLEOTIDE SEQUENCE</scope>
    <source>
        <tissue evidence="2">Fresh leaf tissue</tissue>
    </source>
</reference>
<evidence type="ECO:0000313" key="2">
    <source>
        <dbReference type="EMBL" id="KAG8077681.1"/>
    </source>
</evidence>
<organism evidence="2 3">
    <name type="scientific">Zizania palustris</name>
    <name type="common">Northern wild rice</name>
    <dbReference type="NCBI Taxonomy" id="103762"/>
    <lineage>
        <taxon>Eukaryota</taxon>
        <taxon>Viridiplantae</taxon>
        <taxon>Streptophyta</taxon>
        <taxon>Embryophyta</taxon>
        <taxon>Tracheophyta</taxon>
        <taxon>Spermatophyta</taxon>
        <taxon>Magnoliopsida</taxon>
        <taxon>Liliopsida</taxon>
        <taxon>Poales</taxon>
        <taxon>Poaceae</taxon>
        <taxon>BOP clade</taxon>
        <taxon>Oryzoideae</taxon>
        <taxon>Oryzeae</taxon>
        <taxon>Zizaniinae</taxon>
        <taxon>Zizania</taxon>
    </lineage>
</organism>
<sequence>MRMLMLMLAGNYGESRLLAATIHRPAAIWNSSFLLPAVKWGPWHASEVLTNRMCGFVLVLASLRLHPRPHLCPRFGSAPDSCRPLLPPPRGLLPGSAPGRSPPRLGVGGDDRDRWRVLRLRIIRFCAVGEDDRDRRREQVEAASGRDLVTLDACLD</sequence>
<feature type="region of interest" description="Disordered" evidence="1">
    <location>
        <begin position="89"/>
        <end position="108"/>
    </location>
</feature>
<protein>
    <submittedName>
        <fullName evidence="2">Uncharacterized protein</fullName>
    </submittedName>
</protein>
<name>A0A8J5SJI6_ZIZPA</name>
<dbReference type="Proteomes" id="UP000729402">
    <property type="component" value="Unassembled WGS sequence"/>
</dbReference>
<accession>A0A8J5SJI6</accession>